<dbReference type="Proteomes" id="UP000887540">
    <property type="component" value="Unplaced"/>
</dbReference>
<feature type="compositionally biased region" description="Polar residues" evidence="1">
    <location>
        <begin position="16"/>
        <end position="27"/>
    </location>
</feature>
<feature type="region of interest" description="Disordered" evidence="1">
    <location>
        <begin position="1"/>
        <end position="27"/>
    </location>
</feature>
<accession>A0A914ENE4</accession>
<reference evidence="3" key="1">
    <citation type="submission" date="2022-11" db="UniProtKB">
        <authorList>
            <consortium name="WormBaseParasite"/>
        </authorList>
    </citation>
    <scope>IDENTIFICATION</scope>
</reference>
<name>A0A914ENE4_9BILA</name>
<evidence type="ECO:0000313" key="2">
    <source>
        <dbReference type="Proteomes" id="UP000887540"/>
    </source>
</evidence>
<protein>
    <submittedName>
        <fullName evidence="3">Uncharacterized protein</fullName>
    </submittedName>
</protein>
<keyword evidence="2" id="KW-1185">Reference proteome</keyword>
<evidence type="ECO:0000256" key="1">
    <source>
        <dbReference type="SAM" id="MobiDB-lite"/>
    </source>
</evidence>
<proteinExistence type="predicted"/>
<organism evidence="2 3">
    <name type="scientific">Acrobeloides nanus</name>
    <dbReference type="NCBI Taxonomy" id="290746"/>
    <lineage>
        <taxon>Eukaryota</taxon>
        <taxon>Metazoa</taxon>
        <taxon>Ecdysozoa</taxon>
        <taxon>Nematoda</taxon>
        <taxon>Chromadorea</taxon>
        <taxon>Rhabditida</taxon>
        <taxon>Tylenchina</taxon>
        <taxon>Cephalobomorpha</taxon>
        <taxon>Cephaloboidea</taxon>
        <taxon>Cephalobidae</taxon>
        <taxon>Acrobeloides</taxon>
    </lineage>
</organism>
<evidence type="ECO:0000313" key="3">
    <source>
        <dbReference type="WBParaSite" id="ACRNAN_scaffold98.g23075.t1"/>
    </source>
</evidence>
<sequence>MFDEGPLSYIEEPLASETNDSDTSNSPTEIRLTEELKNFIDSCKKENHLIKSKVKTGNEVILWQPNGIDAFLDTSMYGRINEIESTEEDSNQNDDADYHYITLPDEASFGSPETITSSPLTIAGDLNEAAHYQDEEFIDLTMSKEEDAMDLG</sequence>
<dbReference type="WBParaSite" id="ACRNAN_scaffold98.g23075.t1">
    <property type="protein sequence ID" value="ACRNAN_scaffold98.g23075.t1"/>
    <property type="gene ID" value="ACRNAN_scaffold98.g23075"/>
</dbReference>
<dbReference type="AlphaFoldDB" id="A0A914ENE4"/>